<sequence length="48" mass="5175">MKPVWLGIVFFIIYGLFSMKSRAAESVPVKGAVCGMNGVCWSVPGQGR</sequence>
<keyword evidence="2" id="KW-1185">Reference proteome</keyword>
<name>A0AAN1X9E0_9PROT</name>
<dbReference type="KEGG" id="seme:MIZ01_0910"/>
<reference evidence="1 2" key="1">
    <citation type="journal article" date="2022" name="Int. J. Syst. Evol. Microbiol.">
        <title>&lt;i&gt;Sideroxyarcus emersonii&lt;/i&gt; gen. nov. sp. nov., a neutrophilic, microaerobic iron- and thiosulfate-oxidizing bacterium isolated from iron-rich wetland sediment.</title>
        <authorList>
            <person name="Kato S."/>
            <person name="Itoh T."/>
            <person name="Iino T."/>
            <person name="Ohkuma M."/>
        </authorList>
    </citation>
    <scope>NUCLEOTIDE SEQUENCE [LARGE SCALE GENOMIC DNA]</scope>
    <source>
        <strain evidence="1 2">MIZ01</strain>
    </source>
</reference>
<dbReference type="Proteomes" id="UP001320326">
    <property type="component" value="Chromosome"/>
</dbReference>
<dbReference type="EMBL" id="AP023423">
    <property type="protein sequence ID" value="BCK87139.1"/>
    <property type="molecule type" value="Genomic_DNA"/>
</dbReference>
<gene>
    <name evidence="1" type="ORF">MIZ01_0910</name>
</gene>
<organism evidence="1 2">
    <name type="scientific">Sideroxyarcus emersonii</name>
    <dbReference type="NCBI Taxonomy" id="2764705"/>
    <lineage>
        <taxon>Bacteria</taxon>
        <taxon>Pseudomonadati</taxon>
        <taxon>Pseudomonadota</taxon>
        <taxon>Betaproteobacteria</taxon>
        <taxon>Nitrosomonadales</taxon>
        <taxon>Gallionellaceae</taxon>
        <taxon>Sideroxyarcus</taxon>
    </lineage>
</organism>
<evidence type="ECO:0000313" key="1">
    <source>
        <dbReference type="EMBL" id="BCK87139.1"/>
    </source>
</evidence>
<protein>
    <submittedName>
        <fullName evidence="1">Uncharacterized protein</fullName>
    </submittedName>
</protein>
<evidence type="ECO:0000313" key="2">
    <source>
        <dbReference type="Proteomes" id="UP001320326"/>
    </source>
</evidence>
<accession>A0AAN1X9E0</accession>
<dbReference type="AlphaFoldDB" id="A0AAN1X9E0"/>
<proteinExistence type="predicted"/>